<keyword evidence="6" id="KW-1185">Reference proteome</keyword>
<dbReference type="GO" id="GO:0004309">
    <property type="term" value="F:exopolyphosphatase activity"/>
    <property type="evidence" value="ECO:0007669"/>
    <property type="project" value="UniProtKB-EC"/>
</dbReference>
<dbReference type="InterPro" id="IPR043129">
    <property type="entry name" value="ATPase_NBD"/>
</dbReference>
<name>A0ABZ0S641_9GAMM</name>
<dbReference type="InterPro" id="IPR003695">
    <property type="entry name" value="Ppx_GppA_N"/>
</dbReference>
<dbReference type="PIRSF" id="PIRSF001267">
    <property type="entry name" value="Pyrophosphatase_GppA_Ppx"/>
    <property type="match status" value="1"/>
</dbReference>
<organism evidence="5 6">
    <name type="scientific">Thiorhodovibrio winogradskyi</name>
    <dbReference type="NCBI Taxonomy" id="77007"/>
    <lineage>
        <taxon>Bacteria</taxon>
        <taxon>Pseudomonadati</taxon>
        <taxon>Pseudomonadota</taxon>
        <taxon>Gammaproteobacteria</taxon>
        <taxon>Chromatiales</taxon>
        <taxon>Chromatiaceae</taxon>
        <taxon>Thiorhodovibrio</taxon>
    </lineage>
</organism>
<accession>A0ABZ0S641</accession>
<dbReference type="CDD" id="cd24053">
    <property type="entry name" value="ASKHA_NBD_EcPPX-GppA-like"/>
    <property type="match status" value="1"/>
</dbReference>
<feature type="domain" description="Ppx/GppA phosphatase C-terminal" evidence="4">
    <location>
        <begin position="342"/>
        <end position="516"/>
    </location>
</feature>
<proteinExistence type="predicted"/>
<dbReference type="Proteomes" id="UP001432180">
    <property type="component" value="Chromosome"/>
</dbReference>
<dbReference type="InterPro" id="IPR050273">
    <property type="entry name" value="GppA/Ppx_hydrolase"/>
</dbReference>
<dbReference type="Gene3D" id="1.10.3210.10">
    <property type="entry name" value="Hypothetical protein af1432"/>
    <property type="match status" value="1"/>
</dbReference>
<dbReference type="PANTHER" id="PTHR30005">
    <property type="entry name" value="EXOPOLYPHOSPHATASE"/>
    <property type="match status" value="1"/>
</dbReference>
<dbReference type="PANTHER" id="PTHR30005:SF14">
    <property type="entry name" value="EXOPOLYPHOSPHATASE"/>
    <property type="match status" value="1"/>
</dbReference>
<evidence type="ECO:0000313" key="6">
    <source>
        <dbReference type="Proteomes" id="UP001432180"/>
    </source>
</evidence>
<dbReference type="SUPFAM" id="SSF109604">
    <property type="entry name" value="HD-domain/PDEase-like"/>
    <property type="match status" value="1"/>
</dbReference>
<sequence>MEPKTIDADMSLPTPSTTDQPPPRMDPLSDKAVEDAGETFAALDLGSNSFHLLIARSDGGTLKVIDRYKEMVRLGEGLTESRDLRPDVAERALACLERIGQRLRALKPANVRVVGTNTLRQLRNGADFLARAEAAVGQPIEVIAGREEARLIYLGVAHGLAIGDEKRLVIDIGGGSTELIVGHGFTPLLRESLHMGCVSMSQRFFNDGRITLERMDRAELVAAIQIRPVRELFRQSGWETATGSSGTIKAIATVLAGEGWCHEGICAAGLTQLREALIDCGERDKLSFKGLSDRRRPVFAGGVGVLRALFQNLAIEHMHVSDQALREGVIYELIGRIHHEDVRERTVATLCRRFDVDQEQAERVRHTALQLYDQLGESWKLNRHEYACMLGWAAQLHEIGLAVSHSQYQKHGAYLLRNADLSGFTRQEQEVLATLVMSHRRKVPKEAFASLPEGKRDCARRLCVLLRLAVLIHRGRSASAKPNPILTADNATLSLCFPDNWLAKHPLSRLELEEESERLSQVGISLAFC</sequence>
<protein>
    <submittedName>
        <fullName evidence="5">Exopolyphosphatase</fullName>
        <ecNumber evidence="5">3.6.1.11</ecNumber>
    </submittedName>
</protein>
<dbReference type="Gene3D" id="3.30.420.150">
    <property type="entry name" value="Exopolyphosphatase. Domain 2"/>
    <property type="match status" value="1"/>
</dbReference>
<evidence type="ECO:0000259" key="4">
    <source>
        <dbReference type="Pfam" id="PF21447"/>
    </source>
</evidence>
<evidence type="ECO:0000259" key="3">
    <source>
        <dbReference type="Pfam" id="PF02541"/>
    </source>
</evidence>
<keyword evidence="1 5" id="KW-0378">Hydrolase</keyword>
<dbReference type="InterPro" id="IPR048950">
    <property type="entry name" value="Ppx_GppA_C"/>
</dbReference>
<feature type="region of interest" description="Disordered" evidence="2">
    <location>
        <begin position="1"/>
        <end position="27"/>
    </location>
</feature>
<dbReference type="SUPFAM" id="SSF53067">
    <property type="entry name" value="Actin-like ATPase domain"/>
    <property type="match status" value="2"/>
</dbReference>
<feature type="domain" description="Ppx/GppA phosphatase N-terminal" evidence="3">
    <location>
        <begin position="53"/>
        <end position="334"/>
    </location>
</feature>
<dbReference type="Pfam" id="PF21447">
    <property type="entry name" value="Ppx-GppA_III"/>
    <property type="match status" value="1"/>
</dbReference>
<dbReference type="Pfam" id="PF02541">
    <property type="entry name" value="Ppx-GppA"/>
    <property type="match status" value="1"/>
</dbReference>
<evidence type="ECO:0000313" key="5">
    <source>
        <dbReference type="EMBL" id="WPL15997.1"/>
    </source>
</evidence>
<dbReference type="InterPro" id="IPR030673">
    <property type="entry name" value="PyroPPase_GppA_Ppx"/>
</dbReference>
<reference evidence="5 6" key="1">
    <citation type="journal article" date="2023" name="Microorganisms">
        <title>Thiorhodovibrio frisius and Trv. litoralis spp. nov., Two Novel Members from a Clade of Fastidious Purple Sulfur Bacteria That Exhibit Unique Red-Shifted Light-Harvesting Capabilities.</title>
        <authorList>
            <person name="Methner A."/>
            <person name="Kuzyk S.B."/>
            <person name="Petersen J."/>
            <person name="Bauer S."/>
            <person name="Brinkmann H."/>
            <person name="Sichau K."/>
            <person name="Wanner G."/>
            <person name="Wolf J."/>
            <person name="Neumann-Schaal M."/>
            <person name="Henke P."/>
            <person name="Tank M."/>
            <person name="Sproer C."/>
            <person name="Bunk B."/>
            <person name="Overmann J."/>
        </authorList>
    </citation>
    <scope>NUCLEOTIDE SEQUENCE [LARGE SCALE GENOMIC DNA]</scope>
    <source>
        <strain evidence="5 6">DSM 6702</strain>
    </source>
</reference>
<gene>
    <name evidence="5" type="primary">ppx</name>
    <name evidence="5" type="ORF">Thiowin_00928</name>
</gene>
<evidence type="ECO:0000256" key="2">
    <source>
        <dbReference type="SAM" id="MobiDB-lite"/>
    </source>
</evidence>
<dbReference type="EC" id="3.6.1.11" evidence="5"/>
<dbReference type="EMBL" id="CP121472">
    <property type="protein sequence ID" value="WPL15997.1"/>
    <property type="molecule type" value="Genomic_DNA"/>
</dbReference>
<evidence type="ECO:0000256" key="1">
    <source>
        <dbReference type="ARBA" id="ARBA00022801"/>
    </source>
</evidence>
<dbReference type="Gene3D" id="3.30.420.40">
    <property type="match status" value="1"/>
</dbReference>